<evidence type="ECO:0000256" key="2">
    <source>
        <dbReference type="ARBA" id="ARBA00022801"/>
    </source>
</evidence>
<reference evidence="6" key="3">
    <citation type="submission" date="2023-07" db="EMBL/GenBank/DDBJ databases">
        <title>The extreme plant-growth-promoting properties of Pantoea phytobeneficialis PF55 revealed by functional and genomic analysis.</title>
        <authorList>
            <person name="Nascimento F.X."/>
            <person name="Marcio R.J."/>
        </authorList>
    </citation>
    <scope>NUCLEOTIDE SEQUENCE</scope>
    <source>
        <strain evidence="6">PF55</strain>
    </source>
</reference>
<feature type="binding site" evidence="3">
    <location>
        <position position="90"/>
    </location>
    <ligand>
        <name>Zn(2+)</name>
        <dbReference type="ChEBI" id="CHEBI:29105"/>
        <label>1</label>
    </ligand>
</feature>
<name>A0AAP9KS32_9GAMM</name>
<dbReference type="PIRSF" id="PIRSF001235">
    <property type="entry name" value="Amidase_carbamoylase"/>
    <property type="match status" value="1"/>
</dbReference>
<dbReference type="GO" id="GO:0016813">
    <property type="term" value="F:hydrolase activity, acting on carbon-nitrogen (but not peptide) bonds, in linear amidines"/>
    <property type="evidence" value="ECO:0007669"/>
    <property type="project" value="InterPro"/>
</dbReference>
<dbReference type="CDD" id="cd03884">
    <property type="entry name" value="M20_bAS"/>
    <property type="match status" value="1"/>
</dbReference>
<dbReference type="KEGG" id="ppho:CTZ24_24805"/>
<feature type="binding site" evidence="3">
    <location>
        <position position="90"/>
    </location>
    <ligand>
        <name>Zn(2+)</name>
        <dbReference type="ChEBI" id="CHEBI:29105"/>
        <label>2</label>
    </ligand>
</feature>
<evidence type="ECO:0000313" key="8">
    <source>
        <dbReference type="Proteomes" id="UP000424872"/>
    </source>
</evidence>
<feature type="binding site" evidence="3">
    <location>
        <position position="125"/>
    </location>
    <ligand>
        <name>Zn(2+)</name>
        <dbReference type="ChEBI" id="CHEBI:29105"/>
        <label>2</label>
    </ligand>
</feature>
<dbReference type="GO" id="GO:0046872">
    <property type="term" value="F:metal ion binding"/>
    <property type="evidence" value="ECO:0007669"/>
    <property type="project" value="UniProtKB-KW"/>
</dbReference>
<feature type="binding site" evidence="4">
    <location>
        <position position="211"/>
    </location>
    <ligand>
        <name>allantoate</name>
        <dbReference type="ChEBI" id="CHEBI:17536"/>
    </ligand>
</feature>
<accession>A0AAP9KS32</accession>
<reference evidence="7" key="2">
    <citation type="journal article" date="2020" name="Environ. Microbiol.">
        <title>The extreme plant-growth-promoting properties of Pantoea phytobeneficialis MSR2 revealed by functional and genomic analysis.</title>
        <authorList>
            <person name="Nascimento F.X."/>
            <person name="Hernandez A.G."/>
            <person name="Glick B.R."/>
            <person name="Rossi M.J."/>
        </authorList>
    </citation>
    <scope>NUCLEOTIDE SEQUENCE</scope>
    <source>
        <strain evidence="7">MSR2</strain>
    </source>
</reference>
<organism evidence="7 8">
    <name type="scientific">Pantoea phytobeneficialis</name>
    <dbReference type="NCBI Taxonomy" id="2052056"/>
    <lineage>
        <taxon>Bacteria</taxon>
        <taxon>Pseudomonadati</taxon>
        <taxon>Pseudomonadota</taxon>
        <taxon>Gammaproteobacteria</taxon>
        <taxon>Enterobacterales</taxon>
        <taxon>Erwiniaceae</taxon>
        <taxon>Pantoea</taxon>
    </lineage>
</organism>
<feature type="domain" description="Peptidase M20 dimerisation" evidence="5">
    <location>
        <begin position="207"/>
        <end position="307"/>
    </location>
</feature>
<keyword evidence="7" id="KW-0614">Plasmid</keyword>
<reference evidence="8" key="1">
    <citation type="submission" date="2017-11" db="EMBL/GenBank/DDBJ databases">
        <title>Genome sequence of Pantoea sp. MSR2.</title>
        <authorList>
            <person name="Nascimento F.X."/>
        </authorList>
    </citation>
    <scope>NUCLEOTIDE SEQUENCE [LARGE SCALE GENOMIC DNA]</scope>
    <source>
        <strain evidence="8">MSR2</strain>
        <plasmid evidence="8">pmsr2c</plasmid>
    </source>
</reference>
<dbReference type="RefSeq" id="WP_208726875.1">
    <property type="nucleotide sequence ID" value="NZ_CP024639.1"/>
</dbReference>
<dbReference type="PANTHER" id="PTHR32494:SF5">
    <property type="entry name" value="ALLANTOATE AMIDOHYDROLASE"/>
    <property type="match status" value="1"/>
</dbReference>
<evidence type="ECO:0000256" key="1">
    <source>
        <dbReference type="ARBA" id="ARBA00006153"/>
    </source>
</evidence>
<dbReference type="InterPro" id="IPR002933">
    <property type="entry name" value="Peptidase_M20"/>
</dbReference>
<evidence type="ECO:0000313" key="9">
    <source>
        <dbReference type="Proteomes" id="UP001171299"/>
    </source>
</evidence>
<dbReference type="EMBL" id="JAUOOM010000006">
    <property type="protein sequence ID" value="MDO6406593.1"/>
    <property type="molecule type" value="Genomic_DNA"/>
</dbReference>
<feature type="binding site" evidence="4">
    <location>
        <position position="275"/>
    </location>
    <ligand>
        <name>allantoate</name>
        <dbReference type="ChEBI" id="CHEBI:17536"/>
    </ligand>
</feature>
<dbReference type="EMBL" id="CP024639">
    <property type="protein sequence ID" value="QGR09685.1"/>
    <property type="molecule type" value="Genomic_DNA"/>
</dbReference>
<dbReference type="Proteomes" id="UP001171299">
    <property type="component" value="Unassembled WGS sequence"/>
</dbReference>
<keyword evidence="3" id="KW-0479">Metal-binding</keyword>
<dbReference type="InterPro" id="IPR010158">
    <property type="entry name" value="Amidase_Cbmase"/>
</dbReference>
<dbReference type="Pfam" id="PF01546">
    <property type="entry name" value="Peptidase_M20"/>
    <property type="match status" value="1"/>
</dbReference>
<geneLocation type="plasmid" evidence="7">
    <name>pMSR2C</name>
</geneLocation>
<evidence type="ECO:0000313" key="6">
    <source>
        <dbReference type="EMBL" id="MDO6406593.1"/>
    </source>
</evidence>
<evidence type="ECO:0000256" key="4">
    <source>
        <dbReference type="PIRSR" id="PIRSR001235-2"/>
    </source>
</evidence>
<dbReference type="Pfam" id="PF07687">
    <property type="entry name" value="M20_dimer"/>
    <property type="match status" value="1"/>
</dbReference>
<dbReference type="Gene3D" id="3.30.70.360">
    <property type="match status" value="1"/>
</dbReference>
<gene>
    <name evidence="7" type="ORF">CTZ24_24805</name>
    <name evidence="6" type="ORF">Q3404_08395</name>
</gene>
<comment type="similarity">
    <text evidence="1">Belongs to the peptidase M20 family.</text>
</comment>
<proteinExistence type="inferred from homology"/>
<dbReference type="SUPFAM" id="SSF53187">
    <property type="entry name" value="Zn-dependent exopeptidases"/>
    <property type="match status" value="1"/>
</dbReference>
<sequence length="421" mass="45849">MLINDSRMWHWLLTLGQYTDPAQPYTRRSFSEHFLAGRNWLTQQMKMLGLDTHIDSAGNLIGRINGTEPDAGTLVIGSHSDTVPGGGRFDGIAGVIAGLECIATMKHASYRPRHSIEIIDYLAEEPSEWGISCVGSRGISGFLNEALLKTLHPETGESLRDAIRRMGGKPDQLSIRKDIKASFELHIEQGQILEQHHEDIGIVSGIVGILRLSLTLVGQAAHAGTTPMNMRQDALVAAANTIQRADKLAREVSAAGEHHITVTCGQIFSSPNASNVVPGEVRLVFDIRSDSHQVMEDYADALRNITGQVTQEFGVSLQDFAILTDTQPTLCNAQLMSLIQQSSQQRGWLSRVMPSGAGHDSAFLATLAPAAMLFVPSLLGKSHCPEEWTSQEQLARGISVLLDTVLAFDRQGFEPSVRNVS</sequence>
<feature type="binding site" evidence="3">
    <location>
        <position position="79"/>
    </location>
    <ligand>
        <name>Zn(2+)</name>
        <dbReference type="ChEBI" id="CHEBI:29105"/>
        <label>1</label>
    </ligand>
</feature>
<dbReference type="SUPFAM" id="SSF55031">
    <property type="entry name" value="Bacterial exopeptidase dimerisation domain"/>
    <property type="match status" value="1"/>
</dbReference>
<dbReference type="InterPro" id="IPR036264">
    <property type="entry name" value="Bact_exopeptidase_dim_dom"/>
</dbReference>
<feature type="binding site" evidence="3">
    <location>
        <position position="383"/>
    </location>
    <ligand>
        <name>Zn(2+)</name>
        <dbReference type="ChEBI" id="CHEBI:29105"/>
        <label>2</label>
    </ligand>
</feature>
<keyword evidence="9" id="KW-1185">Reference proteome</keyword>
<feature type="binding site" evidence="3">
    <location>
        <position position="186"/>
    </location>
    <ligand>
        <name>Zn(2+)</name>
        <dbReference type="ChEBI" id="CHEBI:29105"/>
        <label>1</label>
    </ligand>
</feature>
<dbReference type="InterPro" id="IPR011650">
    <property type="entry name" value="Peptidase_M20_dimer"/>
</dbReference>
<evidence type="ECO:0000256" key="3">
    <source>
        <dbReference type="PIRSR" id="PIRSR001235-1"/>
    </source>
</evidence>
<keyword evidence="3" id="KW-0862">Zinc</keyword>
<dbReference type="NCBIfam" id="TIGR01879">
    <property type="entry name" value="hydantase"/>
    <property type="match status" value="1"/>
</dbReference>
<dbReference type="PANTHER" id="PTHR32494">
    <property type="entry name" value="ALLANTOATE DEIMINASE-RELATED"/>
    <property type="match status" value="1"/>
</dbReference>
<comment type="cofactor">
    <cofactor evidence="3">
        <name>Zn(2+)</name>
        <dbReference type="ChEBI" id="CHEBI:29105"/>
    </cofactor>
    <text evidence="3">Binds 2 Zn(2+) ions per subunit.</text>
</comment>
<dbReference type="AlphaFoldDB" id="A0AAP9KS32"/>
<protein>
    <submittedName>
        <fullName evidence="7">Zn-dependent hydrolase</fullName>
    </submittedName>
</protein>
<geneLocation type="plasmid" evidence="8">
    <name>pmsr2c</name>
</geneLocation>
<evidence type="ECO:0000259" key="5">
    <source>
        <dbReference type="Pfam" id="PF07687"/>
    </source>
</evidence>
<evidence type="ECO:0000313" key="7">
    <source>
        <dbReference type="EMBL" id="QGR09685.1"/>
    </source>
</evidence>
<dbReference type="Gene3D" id="3.40.630.10">
    <property type="entry name" value="Zn peptidases"/>
    <property type="match status" value="1"/>
</dbReference>
<feature type="binding site" evidence="4">
    <location>
        <position position="288"/>
    </location>
    <ligand>
        <name>allantoate</name>
        <dbReference type="ChEBI" id="CHEBI:17536"/>
    </ligand>
</feature>
<keyword evidence="2 7" id="KW-0378">Hydrolase</keyword>
<dbReference type="NCBIfam" id="NF006771">
    <property type="entry name" value="PRK09290.1-5"/>
    <property type="match status" value="1"/>
</dbReference>
<dbReference type="Proteomes" id="UP000424872">
    <property type="component" value="Plasmid pMSR2C"/>
</dbReference>